<dbReference type="InterPro" id="IPR036388">
    <property type="entry name" value="WH-like_DNA-bd_sf"/>
</dbReference>
<dbReference type="Gene3D" id="1.10.10.10">
    <property type="entry name" value="Winged helix-like DNA-binding domain superfamily/Winged helix DNA-binding domain"/>
    <property type="match status" value="1"/>
</dbReference>
<dbReference type="RefSeq" id="WP_080066418.1">
    <property type="nucleotide sequence ID" value="NZ_MZGX01000033.1"/>
</dbReference>
<dbReference type="EMBL" id="MZGX01000033">
    <property type="protein sequence ID" value="OPX42169.1"/>
    <property type="molecule type" value="Genomic_DNA"/>
</dbReference>
<evidence type="ECO:0000313" key="7">
    <source>
        <dbReference type="Proteomes" id="UP000191554"/>
    </source>
</evidence>
<dbReference type="PROSITE" id="PS50921">
    <property type="entry name" value="ANTAR"/>
    <property type="match status" value="1"/>
</dbReference>
<feature type="domain" description="Response regulatory" evidence="4">
    <location>
        <begin position="5"/>
        <end position="119"/>
    </location>
</feature>
<comment type="caution">
    <text evidence="3">Lacks conserved residue(s) required for the propagation of feature annotation.</text>
</comment>
<gene>
    <name evidence="6" type="primary">pdtaR</name>
    <name evidence="6" type="ORF">CLHUN_39560</name>
</gene>
<dbReference type="Pfam" id="PF03861">
    <property type="entry name" value="ANTAR"/>
    <property type="match status" value="1"/>
</dbReference>
<evidence type="ECO:0000259" key="5">
    <source>
        <dbReference type="PROSITE" id="PS50921"/>
    </source>
</evidence>
<dbReference type="GO" id="GO:0000160">
    <property type="term" value="P:phosphorelay signal transduction system"/>
    <property type="evidence" value="ECO:0007669"/>
    <property type="project" value="InterPro"/>
</dbReference>
<evidence type="ECO:0000256" key="2">
    <source>
        <dbReference type="ARBA" id="ARBA00024867"/>
    </source>
</evidence>
<comment type="caution">
    <text evidence="6">The sequence shown here is derived from an EMBL/GenBank/DDBJ whole genome shotgun (WGS) entry which is preliminary data.</text>
</comment>
<dbReference type="OrthoDB" id="9808843at2"/>
<dbReference type="Proteomes" id="UP000191554">
    <property type="component" value="Unassembled WGS sequence"/>
</dbReference>
<organism evidence="6 7">
    <name type="scientific">Ruminiclostridium hungatei</name>
    <name type="common">Clostridium hungatei</name>
    <dbReference type="NCBI Taxonomy" id="48256"/>
    <lineage>
        <taxon>Bacteria</taxon>
        <taxon>Bacillati</taxon>
        <taxon>Bacillota</taxon>
        <taxon>Clostridia</taxon>
        <taxon>Eubacteriales</taxon>
        <taxon>Oscillospiraceae</taxon>
        <taxon>Ruminiclostridium</taxon>
    </lineage>
</organism>
<accession>A0A1V4SE27</accession>
<feature type="domain" description="ANTAR" evidence="5">
    <location>
        <begin position="125"/>
        <end position="186"/>
    </location>
</feature>
<sequence length="189" mass="21590">MSAGGILIVCSRPEVIKDLRTLMLQQGYSAAEYSLSANEARRKLDIFEPELILINSPLQDELGIDLVLDIADKTDAGIIVLSKHEHLEEMQFKLERVGALILPKPINKTILLQTSRFAVNSRKSLKGLKHQNDDLEKRINDRKIIEKAKWLLVEKMNMTEPQAHRYIQKRAMDTRVSQIKVAEEILSSY</sequence>
<dbReference type="Gene3D" id="3.40.50.2300">
    <property type="match status" value="1"/>
</dbReference>
<dbReference type="InterPro" id="IPR011006">
    <property type="entry name" value="CheY-like_superfamily"/>
</dbReference>
<evidence type="ECO:0000256" key="1">
    <source>
        <dbReference type="ARBA" id="ARBA00018672"/>
    </source>
</evidence>
<dbReference type="SUPFAM" id="SSF52172">
    <property type="entry name" value="CheY-like"/>
    <property type="match status" value="1"/>
</dbReference>
<dbReference type="InterPro" id="IPR005561">
    <property type="entry name" value="ANTAR"/>
</dbReference>
<dbReference type="InterPro" id="IPR008327">
    <property type="entry name" value="Sig_transdc_resp-reg_antiterm"/>
</dbReference>
<dbReference type="SMART" id="SM01012">
    <property type="entry name" value="ANTAR"/>
    <property type="match status" value="1"/>
</dbReference>
<dbReference type="GO" id="GO:0003723">
    <property type="term" value="F:RNA binding"/>
    <property type="evidence" value="ECO:0007669"/>
    <property type="project" value="InterPro"/>
</dbReference>
<keyword evidence="7" id="KW-1185">Reference proteome</keyword>
<evidence type="ECO:0000256" key="3">
    <source>
        <dbReference type="PROSITE-ProRule" id="PRU00169"/>
    </source>
</evidence>
<protein>
    <recommendedName>
        <fullName evidence="1">Stage 0 sporulation protein A homolog</fullName>
    </recommendedName>
</protein>
<proteinExistence type="predicted"/>
<reference evidence="6 7" key="1">
    <citation type="submission" date="2017-03" db="EMBL/GenBank/DDBJ databases">
        <title>Genome sequence of Clostridium hungatei DSM 14427.</title>
        <authorList>
            <person name="Poehlein A."/>
            <person name="Daniel R."/>
        </authorList>
    </citation>
    <scope>NUCLEOTIDE SEQUENCE [LARGE SCALE GENOMIC DNA]</scope>
    <source>
        <strain evidence="6 7">DSM 14427</strain>
    </source>
</reference>
<dbReference type="PROSITE" id="PS50110">
    <property type="entry name" value="RESPONSE_REGULATORY"/>
    <property type="match status" value="1"/>
</dbReference>
<dbReference type="PIRSF" id="PIRSF036382">
    <property type="entry name" value="RR_antiterm"/>
    <property type="match status" value="1"/>
</dbReference>
<dbReference type="STRING" id="48256.CLHUN_39560"/>
<evidence type="ECO:0000259" key="4">
    <source>
        <dbReference type="PROSITE" id="PS50110"/>
    </source>
</evidence>
<name>A0A1V4SE27_RUMHU</name>
<dbReference type="InterPro" id="IPR001789">
    <property type="entry name" value="Sig_transdc_resp-reg_receiver"/>
</dbReference>
<comment type="function">
    <text evidence="2">May play the central regulatory role in sporulation. It may be an element of the effector pathway responsible for the activation of sporulation genes in response to nutritional stress. Spo0A may act in concert with spo0H (a sigma factor) to control the expression of some genes that are critical to the sporulation process.</text>
</comment>
<dbReference type="AlphaFoldDB" id="A0A1V4SE27"/>
<evidence type="ECO:0000313" key="6">
    <source>
        <dbReference type="EMBL" id="OPX42169.1"/>
    </source>
</evidence>